<dbReference type="EMBL" id="CP000252">
    <property type="protein sequence ID" value="ABC77808.1"/>
    <property type="molecule type" value="Genomic_DNA"/>
</dbReference>
<dbReference type="AlphaFoldDB" id="Q2LUP8"/>
<dbReference type="InterPro" id="IPR029056">
    <property type="entry name" value="Ribokinase-like"/>
</dbReference>
<dbReference type="Pfam" id="PF00294">
    <property type="entry name" value="PfkB"/>
    <property type="match status" value="1"/>
</dbReference>
<accession>Q2LUP8</accession>
<organism evidence="4 5">
    <name type="scientific">Syntrophus aciditrophicus (strain SB)</name>
    <dbReference type="NCBI Taxonomy" id="56780"/>
    <lineage>
        <taxon>Bacteria</taxon>
        <taxon>Pseudomonadati</taxon>
        <taxon>Thermodesulfobacteriota</taxon>
        <taxon>Syntrophia</taxon>
        <taxon>Syntrophales</taxon>
        <taxon>Syntrophaceae</taxon>
        <taxon>Syntrophus</taxon>
    </lineage>
</organism>
<evidence type="ECO:0000313" key="4">
    <source>
        <dbReference type="EMBL" id="ABC77808.1"/>
    </source>
</evidence>
<dbReference type="STRING" id="56780.SYN_02874"/>
<name>Q2LUP8_SYNAS</name>
<proteinExistence type="predicted"/>
<evidence type="ECO:0000313" key="5">
    <source>
        <dbReference type="Proteomes" id="UP000001933"/>
    </source>
</evidence>
<dbReference type="RefSeq" id="WP_011417829.1">
    <property type="nucleotide sequence ID" value="NC_007759.1"/>
</dbReference>
<evidence type="ECO:0000256" key="2">
    <source>
        <dbReference type="ARBA" id="ARBA00022777"/>
    </source>
</evidence>
<keyword evidence="1 4" id="KW-0808">Transferase</keyword>
<dbReference type="SUPFAM" id="SSF53613">
    <property type="entry name" value="Ribokinase-like"/>
    <property type="match status" value="1"/>
</dbReference>
<dbReference type="InterPro" id="IPR052562">
    <property type="entry name" value="Ketohexokinase-related"/>
</dbReference>
<dbReference type="PANTHER" id="PTHR42774">
    <property type="entry name" value="PHOSPHOTRANSFERASE SYSTEM TRANSPORT PROTEIN"/>
    <property type="match status" value="1"/>
</dbReference>
<protein>
    <submittedName>
        <fullName evidence="4">Ribokinase</fullName>
        <ecNumber evidence="4">2.7.1.15</ecNumber>
    </submittedName>
</protein>
<reference evidence="4 5" key="1">
    <citation type="journal article" date="2007" name="Proc. Natl. Acad. Sci. U.S.A.">
        <title>The genome of Syntrophus aciditrophicus: life at the thermodynamic limit of microbial growth.</title>
        <authorList>
            <person name="McInerney M.J."/>
            <person name="Rohlin L."/>
            <person name="Mouttaki H."/>
            <person name="Kim U."/>
            <person name="Krupp R.S."/>
            <person name="Rios-Hernandez L."/>
            <person name="Sieber J."/>
            <person name="Struchtemeyer C.G."/>
            <person name="Bhattacharyya A."/>
            <person name="Campbell J.W."/>
            <person name="Gunsalus R.P."/>
        </authorList>
    </citation>
    <scope>NUCLEOTIDE SEQUENCE [LARGE SCALE GENOMIC DNA]</scope>
    <source>
        <strain evidence="4 5">SB</strain>
    </source>
</reference>
<dbReference type="InterPro" id="IPR011611">
    <property type="entry name" value="PfkB_dom"/>
</dbReference>
<dbReference type="EC" id="2.7.1.15" evidence="4"/>
<dbReference type="eggNOG" id="COG0524">
    <property type="taxonomic scope" value="Bacteria"/>
</dbReference>
<dbReference type="PANTHER" id="PTHR42774:SF3">
    <property type="entry name" value="KETOHEXOKINASE"/>
    <property type="match status" value="1"/>
</dbReference>
<dbReference type="HOGENOM" id="CLU_027634_2_2_7"/>
<dbReference type="InParanoid" id="Q2LUP8"/>
<gene>
    <name evidence="4" type="ORF">SYN_02874</name>
</gene>
<keyword evidence="5" id="KW-1185">Reference proteome</keyword>
<dbReference type="FunCoup" id="Q2LUP8">
    <property type="interactions" value="3"/>
</dbReference>
<dbReference type="Proteomes" id="UP000001933">
    <property type="component" value="Chromosome"/>
</dbReference>
<evidence type="ECO:0000259" key="3">
    <source>
        <dbReference type="Pfam" id="PF00294"/>
    </source>
</evidence>
<dbReference type="PRINTS" id="PR00990">
    <property type="entry name" value="RIBOKINASE"/>
</dbReference>
<keyword evidence="2" id="KW-0418">Kinase</keyword>
<feature type="domain" description="Carbohydrate kinase PfkB" evidence="3">
    <location>
        <begin position="13"/>
        <end position="292"/>
    </location>
</feature>
<dbReference type="InterPro" id="IPR002139">
    <property type="entry name" value="Ribo/fructo_kinase"/>
</dbReference>
<dbReference type="KEGG" id="sat:SYN_02874"/>
<dbReference type="GO" id="GO:0004747">
    <property type="term" value="F:ribokinase activity"/>
    <property type="evidence" value="ECO:0007669"/>
    <property type="project" value="UniProtKB-EC"/>
</dbReference>
<dbReference type="Gene3D" id="3.40.1190.20">
    <property type="match status" value="1"/>
</dbReference>
<dbReference type="OrthoDB" id="9795789at2"/>
<sequence>MENRIFTSPPLICGIGQCSLDYLGRIPAYPPPDVKCEFSGLVIQGGGPVATALVALSRWGMRCSFAGIIGDDAFGQAIETSLRNEGIDTSNLLVRRNSASQFAFITVEPDTGRRTIFWQRPTGIPLQPWEIPQEQIRKSDVLHTDGLFIEASLQACRIARQAGVAVVVDAGTLREGMLELAGLSDYFIASETFARRLTGNSDPLDACSFLLKQGPKLVAVTLGAAGYVALHGNTTIRKSAYPVNAVDTTGCGDVFHAGFIFGLVQGWNYETCLDFAAWAAAQVSLQLGGRKGIPPLSEIRSRGYPCSRQEPAAR</sequence>
<evidence type="ECO:0000256" key="1">
    <source>
        <dbReference type="ARBA" id="ARBA00022679"/>
    </source>
</evidence>